<sequence>MEDYRDSRSSTAQESDVDIPLEEKESLLSRVMVQRGKSSRPVLKGILFGLLIAVLAVSNVILGAVVLGQQQNSHKSSGKTHATHGHPPHHPHEHDKKIPVPLGGLPHVDAHPDWLPPEDWRTEVFRLHQIYGEEPVGTAKEAWLSMIPKGKGFIVVKNDTELSNMPGLRRPAQQQKACVAIFHQMHCLYITYKAYWNARAGDDDEIPPEHLIHCWDYLRQSIMCAGDTSLEWVNEEETFQTSGWGFQHTCKNFDAIFEWTETNRFTEKVEID</sequence>
<keyword evidence="5" id="KW-1133">Transmembrane helix</keyword>
<dbReference type="AlphaFoldDB" id="A0A169YKR5"/>
<evidence type="ECO:0000313" key="6">
    <source>
        <dbReference type="EMBL" id="OAA82285.1"/>
    </source>
</evidence>
<evidence type="ECO:0000256" key="2">
    <source>
        <dbReference type="ARBA" id="ARBA00023002"/>
    </source>
</evidence>
<dbReference type="Proteomes" id="UP000076881">
    <property type="component" value="Unassembled WGS sequence"/>
</dbReference>
<keyword evidence="5" id="KW-0812">Transmembrane</keyword>
<dbReference type="Pfam" id="PF11807">
    <property type="entry name" value="UstYa"/>
    <property type="match status" value="1"/>
</dbReference>
<feature type="transmembrane region" description="Helical" evidence="5">
    <location>
        <begin position="45"/>
        <end position="67"/>
    </location>
</feature>
<comment type="pathway">
    <text evidence="1">Mycotoxin biosynthesis.</text>
</comment>
<dbReference type="STRING" id="1081108.A0A169YKR5"/>
<dbReference type="EMBL" id="AZHF01000001">
    <property type="protein sequence ID" value="OAA82285.1"/>
    <property type="molecule type" value="Genomic_DNA"/>
</dbReference>
<dbReference type="GO" id="GO:0016491">
    <property type="term" value="F:oxidoreductase activity"/>
    <property type="evidence" value="ECO:0007669"/>
    <property type="project" value="UniProtKB-KW"/>
</dbReference>
<dbReference type="OrthoDB" id="3687641at2759"/>
<keyword evidence="2" id="KW-0560">Oxidoreductase</keyword>
<gene>
    <name evidence="6" type="ORF">LEL_01830</name>
</gene>
<accession>A0A169YKR5</accession>
<dbReference type="GO" id="GO:0043386">
    <property type="term" value="P:mycotoxin biosynthetic process"/>
    <property type="evidence" value="ECO:0007669"/>
    <property type="project" value="InterPro"/>
</dbReference>
<keyword evidence="5" id="KW-0472">Membrane</keyword>
<dbReference type="PANTHER" id="PTHR33365:SF11">
    <property type="entry name" value="TAT PATHWAY SIGNAL SEQUENCE"/>
    <property type="match status" value="1"/>
</dbReference>
<evidence type="ECO:0008006" key="8">
    <source>
        <dbReference type="Google" id="ProtNLM"/>
    </source>
</evidence>
<name>A0A169YKR5_CORDF</name>
<keyword evidence="7" id="KW-1185">Reference proteome</keyword>
<evidence type="ECO:0000313" key="7">
    <source>
        <dbReference type="Proteomes" id="UP000076881"/>
    </source>
</evidence>
<comment type="caution">
    <text evidence="6">The sequence shown here is derived from an EMBL/GenBank/DDBJ whole genome shotgun (WGS) entry which is preliminary data.</text>
</comment>
<protein>
    <recommendedName>
        <fullName evidence="8">Tat pathway signal sequence</fullName>
    </recommendedName>
</protein>
<evidence type="ECO:0000256" key="4">
    <source>
        <dbReference type="SAM" id="MobiDB-lite"/>
    </source>
</evidence>
<evidence type="ECO:0000256" key="1">
    <source>
        <dbReference type="ARBA" id="ARBA00004685"/>
    </source>
</evidence>
<proteinExistence type="inferred from homology"/>
<feature type="region of interest" description="Disordered" evidence="4">
    <location>
        <begin position="72"/>
        <end position="100"/>
    </location>
</feature>
<organism evidence="6 7">
    <name type="scientific">Akanthomyces lecanii RCEF 1005</name>
    <dbReference type="NCBI Taxonomy" id="1081108"/>
    <lineage>
        <taxon>Eukaryota</taxon>
        <taxon>Fungi</taxon>
        <taxon>Dikarya</taxon>
        <taxon>Ascomycota</taxon>
        <taxon>Pezizomycotina</taxon>
        <taxon>Sordariomycetes</taxon>
        <taxon>Hypocreomycetidae</taxon>
        <taxon>Hypocreales</taxon>
        <taxon>Cordycipitaceae</taxon>
        <taxon>Akanthomyces</taxon>
        <taxon>Cordyceps confragosa</taxon>
    </lineage>
</organism>
<evidence type="ECO:0000256" key="5">
    <source>
        <dbReference type="SAM" id="Phobius"/>
    </source>
</evidence>
<evidence type="ECO:0000256" key="3">
    <source>
        <dbReference type="ARBA" id="ARBA00035112"/>
    </source>
</evidence>
<dbReference type="InterPro" id="IPR021765">
    <property type="entry name" value="UstYa-like"/>
</dbReference>
<dbReference type="PANTHER" id="PTHR33365">
    <property type="entry name" value="YALI0B05434P"/>
    <property type="match status" value="1"/>
</dbReference>
<reference evidence="6 7" key="1">
    <citation type="journal article" date="2016" name="Genome Biol. Evol.">
        <title>Divergent and convergent evolution of fungal pathogenicity.</title>
        <authorList>
            <person name="Shang Y."/>
            <person name="Xiao G."/>
            <person name="Zheng P."/>
            <person name="Cen K."/>
            <person name="Zhan S."/>
            <person name="Wang C."/>
        </authorList>
    </citation>
    <scope>NUCLEOTIDE SEQUENCE [LARGE SCALE GENOMIC DNA]</scope>
    <source>
        <strain evidence="6 7">RCEF 1005</strain>
    </source>
</reference>
<feature type="compositionally biased region" description="Basic residues" evidence="4">
    <location>
        <begin position="76"/>
        <end position="89"/>
    </location>
</feature>
<comment type="similarity">
    <text evidence="3">Belongs to the ustYa family.</text>
</comment>